<protein>
    <submittedName>
        <fullName evidence="1">Uncharacterized protein</fullName>
    </submittedName>
</protein>
<comment type="caution">
    <text evidence="1">The sequence shown here is derived from an EMBL/GenBank/DDBJ whole genome shotgun (WGS) entry which is preliminary data.</text>
</comment>
<evidence type="ECO:0000313" key="1">
    <source>
        <dbReference type="EMBL" id="KAJ8730519.1"/>
    </source>
</evidence>
<organism evidence="1 2">
    <name type="scientific">Mythimna loreyi</name>
    <dbReference type="NCBI Taxonomy" id="667449"/>
    <lineage>
        <taxon>Eukaryota</taxon>
        <taxon>Metazoa</taxon>
        <taxon>Ecdysozoa</taxon>
        <taxon>Arthropoda</taxon>
        <taxon>Hexapoda</taxon>
        <taxon>Insecta</taxon>
        <taxon>Pterygota</taxon>
        <taxon>Neoptera</taxon>
        <taxon>Endopterygota</taxon>
        <taxon>Lepidoptera</taxon>
        <taxon>Glossata</taxon>
        <taxon>Ditrysia</taxon>
        <taxon>Noctuoidea</taxon>
        <taxon>Noctuidae</taxon>
        <taxon>Noctuinae</taxon>
        <taxon>Hadenini</taxon>
        <taxon>Mythimna</taxon>
    </lineage>
</organism>
<name>A0ACC2R2Q5_9NEOP</name>
<keyword evidence="2" id="KW-1185">Reference proteome</keyword>
<accession>A0ACC2R2Q5</accession>
<evidence type="ECO:0000313" key="2">
    <source>
        <dbReference type="Proteomes" id="UP001231649"/>
    </source>
</evidence>
<gene>
    <name evidence="1" type="ORF">PYW08_001932</name>
</gene>
<sequence length="1826" mass="213024">MADVAEDAPPDATGEATQDAPQEGDETAQDAEQEEEARVEEEEVVTPVVSKKRVKVAWSDDLSHDSEEDRERERLAQLERELAETPVKPIYEPEELEKLVTFIMNMTILYDLRPEDWNEDTKKRIEEWVLEPKNQVLCVYFKGEKLKASHDIPTTPVYDLTFFLRPLDHVFKVETFHDEIVFGTFRDSIESNVIQVMEYVYAPYFFAITAWPDSVKSEFCTHIHTFLAKLTDMYYKMLGLTVLYIPREGQNLSFEKASADRELVKRLEGVVVYWTHQIKSCLEDTAFVASQKELLCPSDEYDFWVYRHENLNALLHQLKNPAVKHITKILVTTHSTFIHQFQCLCEEIVQKVGEATSNIEYLQVIKQPCAVLECVVDPDEISKHVPNIINLFRFIWMESPTYNSETRITNLFKALSNQIIILCRNYIKLEELFDGHTVKAIGEFSKCIDCCKKYREIYDMMVEAHNEAKPNSWELDTGAIFNYIDSFIQRCFDMLDVCNCMIIFGRINELEEISKPYFGGAKGDQFEAKCEKIEKMFAKALFEITGVSNTILDVQAPSWYDDILAFRIIIKDIEIIIENLVDTVFEGVNHVEEAVVALYSLNNYSKRKNLKRVFKRKTAEMWAMFSEEVQEAKKDMVTTRAMAPADMPNFAGRAAVLRMRKNKLLYLKNVMTDASAWLLPCSNSEDVIMHVNRLMGAIDVAIREIWISWTHNVDERCGAGLNKTLMRKSIENPGLLECNIDSSILELCHEAAHWENLFMEVPLHAYQVYAKGVTVNYVYESVLAVVKGYNKIIDSLSEEERLLFKPLIIACEKKVQPGITKLTWTSTMSDAYIADCVMQIGELQDFITTYKNCNINLVKIMENICDTPFIDFDIYNVFEISVLRETIRTMENKAMEEVLEMYKVIVIYLIIVYEGFEAYITQMAEHWITYVRRFDMLLEDALRLSIKSTMQNMYKCVHGDGTMAPSPLLKMSLYLSGKEIKYTPPKFEVQDTFNTVFEEIIQILSTVPRLFEKFGLPAGGLRKFYEAIVTDQDCNKLQKYIDDEVEFNIKLVHEHMEMWDPYMHIWKVDKDEFLENYRYERHSAEEFDNLIINYSNLANSVQVQETVNQIHFITLNSSELKKSIIAHCIVWQARLGVLLRSITEADIDVIYAYVEKSSEEAMKTPKDLKELQEAIDTYDRLISELAGVEKTFPPITDQMNTLEKFEVELSSDMMTRHENIPVLWGDYLALLEEAKKNLEASKERFKTGLLDQAEVFKEAAKEFCEEFYNTAPVSSEVSAKDALSQLKAFRDQLNALRAQEQLIRDGLAVFNLTTPVNLDLQKMEKELEKLEEVWGLVNQWEESWEKYKTQTFWEMETDEMEENVMYLFRNFNRLSRQLKEKNWDIIDTTRVKVDAFRRTLPLIGDLKNPCMRERHWDRIKVLMNVEFDQNSEDFKLDLIMQLNFQAYADEIAEISNAATMELNIENGLKAIREVWKSTTYEMVHHRGDIYKIKSVDEVTQFLEDHQVQLSSMKSTKYVEPFIKEVDYWEKSLGYVAECIEISLQVQRRYLYLETIFGGEDIRKQLPAEVLTFEALTANWTEVTSNMYAGKNAIEACLYKPSPYLFNKLNQMVDNLDGILRALEKYLETKRQLFPRFYFISNDDLLEILGNSKKPSLIQVHLKKLFDNVNRIRIEKKKVIELMEVPQNFDPIKIYCKRNLVKLQQSKTNTKYTDSDLRSFKTVYRIACYKAIYSHNWNKLLYLLKKCPPWEHNWKDANDTALYVRALVILLMYHPTSQARGLLNEYLHLVWSCRSDEVKKAVLKILLTLPEKIHGVTFGRYAYSRKE</sequence>
<dbReference type="EMBL" id="CM056788">
    <property type="protein sequence ID" value="KAJ8730519.1"/>
    <property type="molecule type" value="Genomic_DNA"/>
</dbReference>
<reference evidence="1" key="1">
    <citation type="submission" date="2023-03" db="EMBL/GenBank/DDBJ databases">
        <title>Chromosome-level genomes of two armyworms, Mythimna separata and Mythimna loreyi, provide insights into the biosynthesis and reception of sex pheromones.</title>
        <authorList>
            <person name="Zhao H."/>
        </authorList>
    </citation>
    <scope>NUCLEOTIDE SEQUENCE</scope>
    <source>
        <strain evidence="1">BeijingLab</strain>
    </source>
</reference>
<proteinExistence type="predicted"/>
<dbReference type="Proteomes" id="UP001231649">
    <property type="component" value="Chromosome 12"/>
</dbReference>